<sequence>PFSALIGNAKSQPKSTKSILMLNLHGIAREYPMSTQKTRTPASKPKLQCDTLIMSASMSEEQQKMALLDHFVFQSSLIEPNLFLSGQTVSRDLTHLKSRGITHIINAAADACQNMFPEKFKYLSLRMEDSKHEDIMCRIYDVIEFMEKAFHSPAHKVLVHCHRG</sequence>
<dbReference type="PROSITE" id="PS50054">
    <property type="entry name" value="TYR_PHOSPHATASE_DUAL"/>
    <property type="match status" value="1"/>
</dbReference>
<dbReference type="InterPro" id="IPR029021">
    <property type="entry name" value="Prot-tyrosine_phosphatase-like"/>
</dbReference>
<dbReference type="Pfam" id="PF00782">
    <property type="entry name" value="DSPc"/>
    <property type="match status" value="1"/>
</dbReference>
<dbReference type="PANTHER" id="PTHR46381:SF2">
    <property type="entry name" value="MAP KINASE PHOSPHATASE"/>
    <property type="match status" value="1"/>
</dbReference>
<protein>
    <recommendedName>
        <fullName evidence="1">Tyrosine-protein phosphatase domain-containing protein</fullName>
    </recommendedName>
</protein>
<name>A0A0H5RH25_9EUKA</name>
<dbReference type="SUPFAM" id="SSF52799">
    <property type="entry name" value="(Phosphotyrosine protein) phosphatases II"/>
    <property type="match status" value="1"/>
</dbReference>
<dbReference type="InterPro" id="IPR000340">
    <property type="entry name" value="Dual-sp_phosphatase_cat-dom"/>
</dbReference>
<accession>A0A0H5RH25</accession>
<proteinExistence type="predicted"/>
<feature type="domain" description="Tyrosine-protein phosphatase" evidence="1">
    <location>
        <begin position="74"/>
        <end position="164"/>
    </location>
</feature>
<dbReference type="CDD" id="cd14498">
    <property type="entry name" value="DSP"/>
    <property type="match status" value="1"/>
</dbReference>
<dbReference type="PANTHER" id="PTHR46381">
    <property type="entry name" value="MKPA PROTEIN"/>
    <property type="match status" value="1"/>
</dbReference>
<dbReference type="EMBL" id="HACM01012599">
    <property type="protein sequence ID" value="CRZ13041.1"/>
    <property type="molecule type" value="Transcribed_RNA"/>
</dbReference>
<evidence type="ECO:0000313" key="2">
    <source>
        <dbReference type="EMBL" id="CRZ13041.1"/>
    </source>
</evidence>
<dbReference type="Gene3D" id="3.90.190.10">
    <property type="entry name" value="Protein tyrosine phosphatase superfamily"/>
    <property type="match status" value="1"/>
</dbReference>
<dbReference type="PRINTS" id="PR01908">
    <property type="entry name" value="ADSPHPHTASE"/>
</dbReference>
<dbReference type="AlphaFoldDB" id="A0A0H5RH25"/>
<dbReference type="InterPro" id="IPR020422">
    <property type="entry name" value="TYR_PHOSPHATASE_DUAL_dom"/>
</dbReference>
<organism evidence="2">
    <name type="scientific">Spongospora subterranea</name>
    <dbReference type="NCBI Taxonomy" id="70186"/>
    <lineage>
        <taxon>Eukaryota</taxon>
        <taxon>Sar</taxon>
        <taxon>Rhizaria</taxon>
        <taxon>Endomyxa</taxon>
        <taxon>Phytomyxea</taxon>
        <taxon>Plasmodiophorida</taxon>
        <taxon>Plasmodiophoridae</taxon>
        <taxon>Spongospora</taxon>
    </lineage>
</organism>
<feature type="non-terminal residue" evidence="2">
    <location>
        <position position="164"/>
    </location>
</feature>
<reference evidence="2" key="1">
    <citation type="submission" date="2015-04" db="EMBL/GenBank/DDBJ databases">
        <title>The genome sequence of the plant pathogenic Rhizarian Plasmodiophora brassicae reveals insights in its biotrophic life cycle and the origin of chitin synthesis.</title>
        <authorList>
            <person name="Schwelm A."/>
            <person name="Fogelqvist J."/>
            <person name="Knaust A."/>
            <person name="Julke S."/>
            <person name="Lilja T."/>
            <person name="Dhandapani V."/>
            <person name="Bonilla-Rosso G."/>
            <person name="Karlsson M."/>
            <person name="Shevchenko A."/>
            <person name="Choi S.R."/>
            <person name="Kim H.G."/>
            <person name="Park J.Y."/>
            <person name="Lim Y.P."/>
            <person name="Ludwig-Muller J."/>
            <person name="Dixelius C."/>
        </authorList>
    </citation>
    <scope>NUCLEOTIDE SEQUENCE</scope>
    <source>
        <tissue evidence="2">Potato root galls</tissue>
    </source>
</reference>
<feature type="non-terminal residue" evidence="2">
    <location>
        <position position="1"/>
    </location>
</feature>
<evidence type="ECO:0000259" key="1">
    <source>
        <dbReference type="PROSITE" id="PS50054"/>
    </source>
</evidence>